<keyword evidence="2" id="KW-1185">Reference proteome</keyword>
<accession>A0A919IV72</accession>
<reference evidence="1" key="1">
    <citation type="submission" date="2021-01" db="EMBL/GenBank/DDBJ databases">
        <title>Whole genome shotgun sequence of Actinoplanes cyaneus NBRC 14990.</title>
        <authorList>
            <person name="Komaki H."/>
            <person name="Tamura T."/>
        </authorList>
    </citation>
    <scope>NUCLEOTIDE SEQUENCE</scope>
    <source>
        <strain evidence="1">NBRC 14990</strain>
    </source>
</reference>
<protein>
    <submittedName>
        <fullName evidence="1">Uncharacterized protein</fullName>
    </submittedName>
</protein>
<sequence>MRVPKGLRANIRGKRLDTAVARIIGAVQGIVPAVFPWADKIDVESNWSYVWWEQPETITLPTTDENTVTEPATAAEEAALVDGVDTAS</sequence>
<comment type="caution">
    <text evidence="1">The sequence shown here is derived from an EMBL/GenBank/DDBJ whole genome shotgun (WGS) entry which is preliminary data.</text>
</comment>
<organism evidence="1 2">
    <name type="scientific">Actinoplanes cyaneus</name>
    <dbReference type="NCBI Taxonomy" id="52696"/>
    <lineage>
        <taxon>Bacteria</taxon>
        <taxon>Bacillati</taxon>
        <taxon>Actinomycetota</taxon>
        <taxon>Actinomycetes</taxon>
        <taxon>Micromonosporales</taxon>
        <taxon>Micromonosporaceae</taxon>
        <taxon>Actinoplanes</taxon>
    </lineage>
</organism>
<name>A0A919IV72_9ACTN</name>
<dbReference type="AlphaFoldDB" id="A0A919IV72"/>
<dbReference type="EMBL" id="BOMH01000097">
    <property type="protein sequence ID" value="GID71102.1"/>
    <property type="molecule type" value="Genomic_DNA"/>
</dbReference>
<proteinExistence type="predicted"/>
<gene>
    <name evidence="1" type="ORF">Acy02nite_89830</name>
</gene>
<dbReference type="Proteomes" id="UP000619479">
    <property type="component" value="Unassembled WGS sequence"/>
</dbReference>
<evidence type="ECO:0000313" key="2">
    <source>
        <dbReference type="Proteomes" id="UP000619479"/>
    </source>
</evidence>
<dbReference type="RefSeq" id="WP_203755818.1">
    <property type="nucleotide sequence ID" value="NZ_BAAAUC010000094.1"/>
</dbReference>
<evidence type="ECO:0000313" key="1">
    <source>
        <dbReference type="EMBL" id="GID71102.1"/>
    </source>
</evidence>